<dbReference type="Pfam" id="PF09829">
    <property type="entry name" value="DUF2057"/>
    <property type="match status" value="1"/>
</dbReference>
<dbReference type="Proteomes" id="UP000018211">
    <property type="component" value="Unassembled WGS sequence"/>
</dbReference>
<comment type="similarity">
    <text evidence="1">Belongs to the UPF0319 family.</text>
</comment>
<evidence type="ECO:0000256" key="1">
    <source>
        <dbReference type="ARBA" id="ARBA00008490"/>
    </source>
</evidence>
<dbReference type="EMBL" id="CAOF01000092">
    <property type="protein sequence ID" value="CCO46594.1"/>
    <property type="molecule type" value="Genomic_DNA"/>
</dbReference>
<gene>
    <name evidence="4" type="ORF">VIBNISOn1_1810053</name>
</gene>
<dbReference type="RefSeq" id="WP_022611659.1">
    <property type="nucleotide sequence ID" value="NZ_LK391965.1"/>
</dbReference>
<dbReference type="PANTHER" id="PTHR38108:SF1">
    <property type="entry name" value="UPF0319 PROTEIN YCCT"/>
    <property type="match status" value="1"/>
</dbReference>
<reference evidence="4 5" key="1">
    <citation type="journal article" date="2013" name="ISME J.">
        <title>Comparative genomics of pathogenic lineages of Vibrio nigripulchritudo identifies virulence-associated traits.</title>
        <authorList>
            <person name="Goudenege D."/>
            <person name="Labreuche Y."/>
            <person name="Krin E."/>
            <person name="Ansquer D."/>
            <person name="Mangenot S."/>
            <person name="Calteau A."/>
            <person name="Medigue C."/>
            <person name="Mazel D."/>
            <person name="Polz M.F."/>
            <person name="Le Roux F."/>
        </authorList>
    </citation>
    <scope>NUCLEOTIDE SEQUENCE [LARGE SCALE GENOMIC DNA]</scope>
    <source>
        <strain evidence="4 5">SOn1</strain>
    </source>
</reference>
<accession>A0AAV2VPN1</accession>
<name>A0AAV2VPN1_9VIBR</name>
<comment type="caution">
    <text evidence="4">The sequence shown here is derived from an EMBL/GenBank/DDBJ whole genome shotgun (WGS) entry which is preliminary data.</text>
</comment>
<keyword evidence="2 3" id="KW-0732">Signal</keyword>
<dbReference type="InterPro" id="IPR018635">
    <property type="entry name" value="UPF0319"/>
</dbReference>
<organism evidence="4 5">
    <name type="scientific">Vibrio nigripulchritudo SOn1</name>
    <dbReference type="NCBI Taxonomy" id="1238450"/>
    <lineage>
        <taxon>Bacteria</taxon>
        <taxon>Pseudomonadati</taxon>
        <taxon>Pseudomonadota</taxon>
        <taxon>Gammaproteobacteria</taxon>
        <taxon>Vibrionales</taxon>
        <taxon>Vibrionaceae</taxon>
        <taxon>Vibrio</taxon>
    </lineage>
</organism>
<dbReference type="AlphaFoldDB" id="A0AAV2VPN1"/>
<proteinExistence type="inferred from homology"/>
<sequence length="206" mass="23090">MAFALRIVVLALAGFTSFTFASPLTLNLSNELTPRTLNGAKIESQWIKSSSALEIQPGLNQIAVTIGQIVVEDGRRTKYYSQPYVLLFEAQESLTLDYKAFRTMSDARQFEKAPAFTLTDASSNPIDYKIDTIHIGGLQTLQDFEGAIRRYNEKGEGLAVYRSEKETTVTLTHSEEHLLKSAQSAFQDLNPNAQRKFMAWAMENLK</sequence>
<evidence type="ECO:0000313" key="5">
    <source>
        <dbReference type="Proteomes" id="UP000018211"/>
    </source>
</evidence>
<feature type="signal peptide" evidence="3">
    <location>
        <begin position="1"/>
        <end position="21"/>
    </location>
</feature>
<protein>
    <submittedName>
        <fullName evidence="4">Uncharacterized protein</fullName>
    </submittedName>
</protein>
<evidence type="ECO:0000256" key="2">
    <source>
        <dbReference type="ARBA" id="ARBA00022729"/>
    </source>
</evidence>
<dbReference type="PANTHER" id="PTHR38108">
    <property type="entry name" value="UPF0319 PROTEIN YCCT"/>
    <property type="match status" value="1"/>
</dbReference>
<feature type="chain" id="PRO_5043909722" evidence="3">
    <location>
        <begin position="22"/>
        <end position="206"/>
    </location>
</feature>
<evidence type="ECO:0000313" key="4">
    <source>
        <dbReference type="EMBL" id="CCO46594.1"/>
    </source>
</evidence>
<evidence type="ECO:0000256" key="3">
    <source>
        <dbReference type="SAM" id="SignalP"/>
    </source>
</evidence>